<organism evidence="2 3">
    <name type="scientific">Drosophila erecta</name>
    <name type="common">Fruit fly</name>
    <dbReference type="NCBI Taxonomy" id="7220"/>
    <lineage>
        <taxon>Eukaryota</taxon>
        <taxon>Metazoa</taxon>
        <taxon>Ecdysozoa</taxon>
        <taxon>Arthropoda</taxon>
        <taxon>Hexapoda</taxon>
        <taxon>Insecta</taxon>
        <taxon>Pterygota</taxon>
        <taxon>Neoptera</taxon>
        <taxon>Endopterygota</taxon>
        <taxon>Diptera</taxon>
        <taxon>Brachycera</taxon>
        <taxon>Muscomorpha</taxon>
        <taxon>Ephydroidea</taxon>
        <taxon>Drosophilidae</taxon>
        <taxon>Drosophila</taxon>
        <taxon>Sophophora</taxon>
    </lineage>
</organism>
<dbReference type="EMBL" id="CH954181">
    <property type="protein sequence ID" value="EDV49847.1"/>
    <property type="molecule type" value="Genomic_DNA"/>
</dbReference>
<name>B3P1V9_DROER</name>
<dbReference type="HOGENOM" id="CLU_2944085_0_0_1"/>
<feature type="compositionally biased region" description="Basic and acidic residues" evidence="1">
    <location>
        <begin position="20"/>
        <end position="29"/>
    </location>
</feature>
<protein>
    <submittedName>
        <fullName evidence="2">GG13763</fullName>
    </submittedName>
</protein>
<dbReference type="Proteomes" id="UP000008711">
    <property type="component" value="Unassembled WGS sequence"/>
</dbReference>
<sequence>MCNKFGNCGDDDANVSSSADSERREHAPKEITTAARQIHRVFWKQQFLFKRSTAVNRAPS</sequence>
<reference evidence="2 3" key="2">
    <citation type="journal article" date="2008" name="Bioinformatics">
        <title>Assembly reconciliation.</title>
        <authorList>
            <person name="Zimin A.V."/>
            <person name="Smith D.R."/>
            <person name="Sutton G."/>
            <person name="Yorke J.A."/>
        </authorList>
    </citation>
    <scope>NUCLEOTIDE SEQUENCE [LARGE SCALE GENOMIC DNA]</scope>
    <source>
        <strain evidence="2 3">TSC#14021-0224.01</strain>
    </source>
</reference>
<evidence type="ECO:0000313" key="2">
    <source>
        <dbReference type="EMBL" id="EDV49847.1"/>
    </source>
</evidence>
<feature type="region of interest" description="Disordered" evidence="1">
    <location>
        <begin position="1"/>
        <end position="29"/>
    </location>
</feature>
<evidence type="ECO:0000256" key="1">
    <source>
        <dbReference type="SAM" id="MobiDB-lite"/>
    </source>
</evidence>
<accession>B3P1V9</accession>
<proteinExistence type="predicted"/>
<keyword evidence="3" id="KW-1185">Reference proteome</keyword>
<evidence type="ECO:0000313" key="3">
    <source>
        <dbReference type="Proteomes" id="UP000008711"/>
    </source>
</evidence>
<gene>
    <name evidence="2" type="primary">Dere\GG13763</name>
    <name evidence="2" type="ORF">Dere_GG13763</name>
</gene>
<reference evidence="2 3" key="1">
    <citation type="journal article" date="2007" name="Nature">
        <title>Evolution of genes and genomes on the Drosophila phylogeny.</title>
        <authorList>
            <consortium name="Drosophila 12 Genomes Consortium"/>
            <person name="Clark A.G."/>
            <person name="Eisen M.B."/>
            <person name="Smith D.R."/>
            <person name="Bergman C.M."/>
            <person name="Oliver B."/>
            <person name="Markow T.A."/>
            <person name="Kaufman T.C."/>
            <person name="Kellis M."/>
            <person name="Gelbart W."/>
            <person name="Iyer V.N."/>
            <person name="Pollard D.A."/>
            <person name="Sackton T.B."/>
            <person name="Larracuente A.M."/>
            <person name="Singh N.D."/>
            <person name="Abad J.P."/>
            <person name="Abt D.N."/>
            <person name="Adryan B."/>
            <person name="Aguade M."/>
            <person name="Akashi H."/>
            <person name="Anderson W.W."/>
            <person name="Aquadro C.F."/>
            <person name="Ardell D.H."/>
            <person name="Arguello R."/>
            <person name="Artieri C.G."/>
            <person name="Barbash D.A."/>
            <person name="Barker D."/>
            <person name="Barsanti P."/>
            <person name="Batterham P."/>
            <person name="Batzoglou S."/>
            <person name="Begun D."/>
            <person name="Bhutkar A."/>
            <person name="Blanco E."/>
            <person name="Bosak S.A."/>
            <person name="Bradley R.K."/>
            <person name="Brand A.D."/>
            <person name="Brent M.R."/>
            <person name="Brooks A.N."/>
            <person name="Brown R.H."/>
            <person name="Butlin R.K."/>
            <person name="Caggese C."/>
            <person name="Calvi B.R."/>
            <person name="Bernardo de Carvalho A."/>
            <person name="Caspi A."/>
            <person name="Castrezana S."/>
            <person name="Celniker S.E."/>
            <person name="Chang J.L."/>
            <person name="Chapple C."/>
            <person name="Chatterji S."/>
            <person name="Chinwalla A."/>
            <person name="Civetta A."/>
            <person name="Clifton S.W."/>
            <person name="Comeron J.M."/>
            <person name="Costello J.C."/>
            <person name="Coyne J.A."/>
            <person name="Daub J."/>
            <person name="David R.G."/>
            <person name="Delcher A.L."/>
            <person name="Delehaunty K."/>
            <person name="Do C.B."/>
            <person name="Ebling H."/>
            <person name="Edwards K."/>
            <person name="Eickbush T."/>
            <person name="Evans J.D."/>
            <person name="Filipski A."/>
            <person name="Findeiss S."/>
            <person name="Freyhult E."/>
            <person name="Fulton L."/>
            <person name="Fulton R."/>
            <person name="Garcia A.C."/>
            <person name="Gardiner A."/>
            <person name="Garfield D.A."/>
            <person name="Garvin B.E."/>
            <person name="Gibson G."/>
            <person name="Gilbert D."/>
            <person name="Gnerre S."/>
            <person name="Godfrey J."/>
            <person name="Good R."/>
            <person name="Gotea V."/>
            <person name="Gravely B."/>
            <person name="Greenberg A.J."/>
            <person name="Griffiths-Jones S."/>
            <person name="Gross S."/>
            <person name="Guigo R."/>
            <person name="Gustafson E.A."/>
            <person name="Haerty W."/>
            <person name="Hahn M.W."/>
            <person name="Halligan D.L."/>
            <person name="Halpern A.L."/>
            <person name="Halter G.M."/>
            <person name="Han M.V."/>
            <person name="Heger A."/>
            <person name="Hillier L."/>
            <person name="Hinrichs A.S."/>
            <person name="Holmes I."/>
            <person name="Hoskins R.A."/>
            <person name="Hubisz M.J."/>
            <person name="Hultmark D."/>
            <person name="Huntley M.A."/>
            <person name="Jaffe D.B."/>
            <person name="Jagadeeshan S."/>
            <person name="Jeck W.R."/>
            <person name="Johnson J."/>
            <person name="Jones C.D."/>
            <person name="Jordan W.C."/>
            <person name="Karpen G.H."/>
            <person name="Kataoka E."/>
            <person name="Keightley P.D."/>
            <person name="Kheradpour P."/>
            <person name="Kirkness E.F."/>
            <person name="Koerich L.B."/>
            <person name="Kristiansen K."/>
            <person name="Kudrna D."/>
            <person name="Kulathinal R.J."/>
            <person name="Kumar S."/>
            <person name="Kwok R."/>
            <person name="Lander E."/>
            <person name="Langley C.H."/>
            <person name="Lapoint R."/>
            <person name="Lazzaro B.P."/>
            <person name="Lee S.J."/>
            <person name="Levesque L."/>
            <person name="Li R."/>
            <person name="Lin C.F."/>
            <person name="Lin M.F."/>
            <person name="Lindblad-Toh K."/>
            <person name="Llopart A."/>
            <person name="Long M."/>
            <person name="Low L."/>
            <person name="Lozovsky E."/>
            <person name="Lu J."/>
            <person name="Luo M."/>
            <person name="Machado C.A."/>
            <person name="Makalowski W."/>
            <person name="Marzo M."/>
            <person name="Matsuda M."/>
            <person name="Matzkin L."/>
            <person name="McAllister B."/>
            <person name="McBride C.S."/>
            <person name="McKernan B."/>
            <person name="McKernan K."/>
            <person name="Mendez-Lago M."/>
            <person name="Minx P."/>
            <person name="Mollenhauer M.U."/>
            <person name="Montooth K."/>
            <person name="Mount S.M."/>
            <person name="Mu X."/>
            <person name="Myers E."/>
            <person name="Negre B."/>
            <person name="Newfeld S."/>
            <person name="Nielsen R."/>
            <person name="Noor M.A."/>
            <person name="O'Grady P."/>
            <person name="Pachter L."/>
            <person name="Papaceit M."/>
            <person name="Parisi M.J."/>
            <person name="Parisi M."/>
            <person name="Parts L."/>
            <person name="Pedersen J.S."/>
            <person name="Pesole G."/>
            <person name="Phillippy A.M."/>
            <person name="Ponting C.P."/>
            <person name="Pop M."/>
            <person name="Porcelli D."/>
            <person name="Powell J.R."/>
            <person name="Prohaska S."/>
            <person name="Pruitt K."/>
            <person name="Puig M."/>
            <person name="Quesneville H."/>
            <person name="Ram K.R."/>
            <person name="Rand D."/>
            <person name="Rasmussen M.D."/>
            <person name="Reed L.K."/>
            <person name="Reenan R."/>
            <person name="Reily A."/>
            <person name="Remington K.A."/>
            <person name="Rieger T.T."/>
            <person name="Ritchie M.G."/>
            <person name="Robin C."/>
            <person name="Rogers Y.H."/>
            <person name="Rohde C."/>
            <person name="Rozas J."/>
            <person name="Rubenfield M.J."/>
            <person name="Ruiz A."/>
            <person name="Russo S."/>
            <person name="Salzberg S.L."/>
            <person name="Sanchez-Gracia A."/>
            <person name="Saranga D.J."/>
            <person name="Sato H."/>
            <person name="Schaeffer S.W."/>
            <person name="Schatz M.C."/>
            <person name="Schlenke T."/>
            <person name="Schwartz R."/>
            <person name="Segarra C."/>
            <person name="Singh R.S."/>
            <person name="Sirot L."/>
            <person name="Sirota M."/>
            <person name="Sisneros N.B."/>
            <person name="Smith C.D."/>
            <person name="Smith T.F."/>
            <person name="Spieth J."/>
            <person name="Stage D.E."/>
            <person name="Stark A."/>
            <person name="Stephan W."/>
            <person name="Strausberg R.L."/>
            <person name="Strempel S."/>
            <person name="Sturgill D."/>
            <person name="Sutton G."/>
            <person name="Sutton G.G."/>
            <person name="Tao W."/>
            <person name="Teichmann S."/>
            <person name="Tobari Y.N."/>
            <person name="Tomimura Y."/>
            <person name="Tsolas J.M."/>
            <person name="Valente V.L."/>
            <person name="Venter E."/>
            <person name="Venter J.C."/>
            <person name="Vicario S."/>
            <person name="Vieira F.G."/>
            <person name="Vilella A.J."/>
            <person name="Villasante A."/>
            <person name="Walenz B."/>
            <person name="Wang J."/>
            <person name="Wasserman M."/>
            <person name="Watts T."/>
            <person name="Wilson D."/>
            <person name="Wilson R.K."/>
            <person name="Wing R.A."/>
            <person name="Wolfner M.F."/>
            <person name="Wong A."/>
            <person name="Wong G.K."/>
            <person name="Wu C.I."/>
            <person name="Wu G."/>
            <person name="Yamamoto D."/>
            <person name="Yang H.P."/>
            <person name="Yang S.P."/>
            <person name="Yorke J.A."/>
            <person name="Yoshida K."/>
            <person name="Zdobnov E."/>
            <person name="Zhang P."/>
            <person name="Zhang Y."/>
            <person name="Zimin A.V."/>
            <person name="Baldwin J."/>
            <person name="Abdouelleil A."/>
            <person name="Abdulkadir J."/>
            <person name="Abebe A."/>
            <person name="Abera B."/>
            <person name="Abreu J."/>
            <person name="Acer S.C."/>
            <person name="Aftuck L."/>
            <person name="Alexander A."/>
            <person name="An P."/>
            <person name="Anderson E."/>
            <person name="Anderson S."/>
            <person name="Arachi H."/>
            <person name="Azer M."/>
            <person name="Bachantsang P."/>
            <person name="Barry A."/>
            <person name="Bayul T."/>
            <person name="Berlin A."/>
            <person name="Bessette D."/>
            <person name="Bloom T."/>
            <person name="Blye J."/>
            <person name="Boguslavskiy L."/>
            <person name="Bonnet C."/>
            <person name="Boukhgalter B."/>
            <person name="Bourzgui I."/>
            <person name="Brown A."/>
            <person name="Cahill P."/>
            <person name="Channer S."/>
            <person name="Cheshatsang Y."/>
            <person name="Chuda L."/>
            <person name="Citroen M."/>
            <person name="Collymore A."/>
            <person name="Cooke P."/>
            <person name="Costello M."/>
            <person name="D'Aco K."/>
            <person name="Daza R."/>
            <person name="De Haan G."/>
            <person name="DeGray S."/>
            <person name="DeMaso C."/>
            <person name="Dhargay N."/>
            <person name="Dooley K."/>
            <person name="Dooley E."/>
            <person name="Doricent M."/>
            <person name="Dorje P."/>
            <person name="Dorjee K."/>
            <person name="Dupes A."/>
            <person name="Elong R."/>
            <person name="Falk J."/>
            <person name="Farina A."/>
            <person name="Faro S."/>
            <person name="Ferguson D."/>
            <person name="Fisher S."/>
            <person name="Foley C.D."/>
            <person name="Franke A."/>
            <person name="Friedrich D."/>
            <person name="Gadbois L."/>
            <person name="Gearin G."/>
            <person name="Gearin C.R."/>
            <person name="Giannoukos G."/>
            <person name="Goode T."/>
            <person name="Graham J."/>
            <person name="Grandbois E."/>
            <person name="Grewal S."/>
            <person name="Gyaltsen K."/>
            <person name="Hafez N."/>
            <person name="Hagos B."/>
            <person name="Hall J."/>
            <person name="Henson C."/>
            <person name="Hollinger A."/>
            <person name="Honan T."/>
            <person name="Huard M.D."/>
            <person name="Hughes L."/>
            <person name="Hurhula B."/>
            <person name="Husby M.E."/>
            <person name="Kamat A."/>
            <person name="Kanga B."/>
            <person name="Kashin S."/>
            <person name="Khazanovich D."/>
            <person name="Kisner P."/>
            <person name="Lance K."/>
            <person name="Lara M."/>
            <person name="Lee W."/>
            <person name="Lennon N."/>
            <person name="Letendre F."/>
            <person name="LeVine R."/>
            <person name="Lipovsky A."/>
            <person name="Liu X."/>
            <person name="Liu J."/>
            <person name="Liu S."/>
            <person name="Lokyitsang T."/>
            <person name="Lokyitsang Y."/>
            <person name="Lubonja R."/>
            <person name="Lui A."/>
            <person name="MacDonald P."/>
            <person name="Magnisalis V."/>
            <person name="Maru K."/>
            <person name="Matthews C."/>
            <person name="McCusker W."/>
            <person name="McDonough S."/>
            <person name="Mehta T."/>
            <person name="Meldrim J."/>
            <person name="Meneus L."/>
            <person name="Mihai O."/>
            <person name="Mihalev A."/>
            <person name="Mihova T."/>
            <person name="Mittelman R."/>
            <person name="Mlenga V."/>
            <person name="Montmayeur A."/>
            <person name="Mulrain L."/>
            <person name="Navidi A."/>
            <person name="Naylor J."/>
            <person name="Negash T."/>
            <person name="Nguyen T."/>
            <person name="Nguyen N."/>
            <person name="Nicol R."/>
            <person name="Norbu C."/>
            <person name="Norbu N."/>
            <person name="Novod N."/>
            <person name="O'Neill B."/>
            <person name="Osman S."/>
            <person name="Markiewicz E."/>
            <person name="Oyono O.L."/>
            <person name="Patti C."/>
            <person name="Phunkhang P."/>
            <person name="Pierre F."/>
            <person name="Priest M."/>
            <person name="Raghuraman S."/>
            <person name="Rege F."/>
            <person name="Reyes R."/>
            <person name="Rise C."/>
            <person name="Rogov P."/>
            <person name="Ross K."/>
            <person name="Ryan E."/>
            <person name="Settipalli S."/>
            <person name="Shea T."/>
            <person name="Sherpa N."/>
            <person name="Shi L."/>
            <person name="Shih D."/>
            <person name="Sparrow T."/>
            <person name="Spaulding J."/>
            <person name="Stalker J."/>
            <person name="Stange-Thomann N."/>
            <person name="Stavropoulos S."/>
            <person name="Stone C."/>
            <person name="Strader C."/>
            <person name="Tesfaye S."/>
            <person name="Thomson T."/>
            <person name="Thoulutsang Y."/>
            <person name="Thoulutsang D."/>
            <person name="Topham K."/>
            <person name="Topping I."/>
            <person name="Tsamla T."/>
            <person name="Vassiliev H."/>
            <person name="Vo A."/>
            <person name="Wangchuk T."/>
            <person name="Wangdi T."/>
            <person name="Weiand M."/>
            <person name="Wilkinson J."/>
            <person name="Wilson A."/>
            <person name="Yadav S."/>
            <person name="Young G."/>
            <person name="Yu Q."/>
            <person name="Zembek L."/>
            <person name="Zhong D."/>
            <person name="Zimmer A."/>
            <person name="Zwirko Z."/>
            <person name="Jaffe D.B."/>
            <person name="Alvarez P."/>
            <person name="Brockman W."/>
            <person name="Butler J."/>
            <person name="Chin C."/>
            <person name="Gnerre S."/>
            <person name="Grabherr M."/>
            <person name="Kleber M."/>
            <person name="Mauceli E."/>
            <person name="MacCallum I."/>
        </authorList>
    </citation>
    <scope>NUCLEOTIDE SEQUENCE [LARGE SCALE GENOMIC DNA]</scope>
    <source>
        <strain evidence="2 3">TSC#14021-0224.01</strain>
    </source>
</reference>
<dbReference type="AlphaFoldDB" id="B3P1V9"/>